<dbReference type="AlphaFoldDB" id="A0A0K2VDM3"/>
<accession>A0A0K2VDM3</accession>
<evidence type="ECO:0000313" key="1">
    <source>
        <dbReference type="EMBL" id="CDW48559.1"/>
    </source>
</evidence>
<reference evidence="1" key="1">
    <citation type="submission" date="2014-05" db="EMBL/GenBank/DDBJ databases">
        <authorList>
            <person name="Chronopoulou M."/>
        </authorList>
    </citation>
    <scope>NUCLEOTIDE SEQUENCE</scope>
    <source>
        <tissue evidence="1">Whole organism</tissue>
    </source>
</reference>
<proteinExistence type="predicted"/>
<organism evidence="1">
    <name type="scientific">Lepeophtheirus salmonis</name>
    <name type="common">Salmon louse</name>
    <name type="synonym">Caligus salmonis</name>
    <dbReference type="NCBI Taxonomy" id="72036"/>
    <lineage>
        <taxon>Eukaryota</taxon>
        <taxon>Metazoa</taxon>
        <taxon>Ecdysozoa</taxon>
        <taxon>Arthropoda</taxon>
        <taxon>Crustacea</taxon>
        <taxon>Multicrustacea</taxon>
        <taxon>Hexanauplia</taxon>
        <taxon>Copepoda</taxon>
        <taxon>Siphonostomatoida</taxon>
        <taxon>Caligidae</taxon>
        <taxon>Lepeophtheirus</taxon>
    </lineage>
</organism>
<protein>
    <submittedName>
        <fullName evidence="1">Uncharacterized protein</fullName>
    </submittedName>
</protein>
<sequence length="48" mass="5338">MRVDRRGSNLPLARTIGFVFPDLRMPLDVNMPCVPVLLHVCLPNGHLG</sequence>
<dbReference type="EMBL" id="HACA01031198">
    <property type="protein sequence ID" value="CDW48559.1"/>
    <property type="molecule type" value="Transcribed_RNA"/>
</dbReference>
<name>A0A0K2VDM3_LEPSM</name>